<dbReference type="Pfam" id="PF00535">
    <property type="entry name" value="Glycos_transf_2"/>
    <property type="match status" value="1"/>
</dbReference>
<keyword evidence="2" id="KW-0808">Transferase</keyword>
<sequence length="265" mass="29145">MAGARIFTVVLVYNVRCQDSAACRALAAMGRRDVLVVDNSTKDLPNGAYCQKHGWQYAAMGGNFGLARAYNRATALLLDACDFIVWLDDDTQLTEDYFAALETATRRQGGVDIFLPLVHDEAGLLSPSAIRGNKVWRVARPEDIGPGEITGINSGMAVRTELYRDYRYDEGYFLDYIDHAFLRDMKAGGAVIAVLDAVLQQRFFGNQRGDVAAAARRFAIFRKDFARFCGRGPGGRLYAAYGILRHGAGLVLKNRSLGVLFGGRD</sequence>
<accession>A0A1C6J9Z7</accession>
<dbReference type="Gene3D" id="3.90.550.10">
    <property type="entry name" value="Spore Coat Polysaccharide Biosynthesis Protein SpsA, Chain A"/>
    <property type="match status" value="1"/>
</dbReference>
<protein>
    <submittedName>
        <fullName evidence="2">Rhamnosyltransferase</fullName>
    </submittedName>
</protein>
<gene>
    <name evidence="2" type="ORF">SAMEA3545359_02026</name>
</gene>
<feature type="domain" description="Glycosyltransferase 2-like" evidence="1">
    <location>
        <begin position="34"/>
        <end position="159"/>
    </location>
</feature>
<organism evidence="2">
    <name type="scientific">uncultured Anaerotruncus sp</name>
    <dbReference type="NCBI Taxonomy" id="905011"/>
    <lineage>
        <taxon>Bacteria</taxon>
        <taxon>Bacillati</taxon>
        <taxon>Bacillota</taxon>
        <taxon>Clostridia</taxon>
        <taxon>Eubacteriales</taxon>
        <taxon>Oscillospiraceae</taxon>
        <taxon>Anaerotruncus</taxon>
        <taxon>environmental samples</taxon>
    </lineage>
</organism>
<name>A0A1C6J9Z7_9FIRM</name>
<reference evidence="2" key="1">
    <citation type="submission" date="2015-09" db="EMBL/GenBank/DDBJ databases">
        <authorList>
            <consortium name="Pathogen Informatics"/>
        </authorList>
    </citation>
    <scope>NUCLEOTIDE SEQUENCE</scope>
    <source>
        <strain evidence="2">2789STDY5834896</strain>
    </source>
</reference>
<dbReference type="EMBL" id="FMHG01000001">
    <property type="protein sequence ID" value="SCJ78864.1"/>
    <property type="molecule type" value="Genomic_DNA"/>
</dbReference>
<proteinExistence type="predicted"/>
<evidence type="ECO:0000313" key="2">
    <source>
        <dbReference type="EMBL" id="SCJ78864.1"/>
    </source>
</evidence>
<dbReference type="GO" id="GO:0016740">
    <property type="term" value="F:transferase activity"/>
    <property type="evidence" value="ECO:0007669"/>
    <property type="project" value="UniProtKB-KW"/>
</dbReference>
<dbReference type="InterPro" id="IPR029044">
    <property type="entry name" value="Nucleotide-diphossugar_trans"/>
</dbReference>
<dbReference type="AlphaFoldDB" id="A0A1C6J9Z7"/>
<dbReference type="InterPro" id="IPR001173">
    <property type="entry name" value="Glyco_trans_2-like"/>
</dbReference>
<evidence type="ECO:0000259" key="1">
    <source>
        <dbReference type="Pfam" id="PF00535"/>
    </source>
</evidence>
<dbReference type="SUPFAM" id="SSF53448">
    <property type="entry name" value="Nucleotide-diphospho-sugar transferases"/>
    <property type="match status" value="1"/>
</dbReference>